<dbReference type="KEGG" id="agi:FSB73_16850"/>
<reference evidence="3 4" key="1">
    <citation type="journal article" date="2017" name="Int. J. Syst. Evol. Microbiol.">
        <title>Arachidicoccus ginsenosidivorans sp. nov., with ginsenoside-converting activity isolated from ginseng cultivating soil.</title>
        <authorList>
            <person name="Siddiqi M.Z."/>
            <person name="Aslam Z."/>
            <person name="Im W.T."/>
        </authorList>
    </citation>
    <scope>NUCLEOTIDE SEQUENCE [LARGE SCALE GENOMIC DNA]</scope>
    <source>
        <strain evidence="3 4">Gsoil 809</strain>
    </source>
</reference>
<evidence type="ECO:0000313" key="3">
    <source>
        <dbReference type="EMBL" id="QEC73100.1"/>
    </source>
</evidence>
<dbReference type="InterPro" id="IPR053147">
    <property type="entry name" value="Hsp_HslJ-like"/>
</dbReference>
<dbReference type="Pfam" id="PF03724">
    <property type="entry name" value="META"/>
    <property type="match status" value="1"/>
</dbReference>
<dbReference type="PANTHER" id="PTHR35535:SF1">
    <property type="entry name" value="HEAT SHOCK PROTEIN HSLJ"/>
    <property type="match status" value="1"/>
</dbReference>
<protein>
    <submittedName>
        <fullName evidence="3">META domain-containing protein</fullName>
    </submittedName>
</protein>
<dbReference type="Gene3D" id="2.40.128.270">
    <property type="match status" value="1"/>
</dbReference>
<dbReference type="AlphaFoldDB" id="A0A5B8VNK8"/>
<evidence type="ECO:0000259" key="2">
    <source>
        <dbReference type="Pfam" id="PF03724"/>
    </source>
</evidence>
<dbReference type="PANTHER" id="PTHR35535">
    <property type="entry name" value="HEAT SHOCK PROTEIN HSLJ"/>
    <property type="match status" value="1"/>
</dbReference>
<accession>A0A5B8VNK8</accession>
<keyword evidence="4" id="KW-1185">Reference proteome</keyword>
<feature type="chain" id="PRO_5022667340" evidence="1">
    <location>
        <begin position="30"/>
        <end position="149"/>
    </location>
</feature>
<organism evidence="3 4">
    <name type="scientific">Arachidicoccus ginsenosidivorans</name>
    <dbReference type="NCBI Taxonomy" id="496057"/>
    <lineage>
        <taxon>Bacteria</taxon>
        <taxon>Pseudomonadati</taxon>
        <taxon>Bacteroidota</taxon>
        <taxon>Chitinophagia</taxon>
        <taxon>Chitinophagales</taxon>
        <taxon>Chitinophagaceae</taxon>
        <taxon>Arachidicoccus</taxon>
    </lineage>
</organism>
<gene>
    <name evidence="3" type="ORF">FSB73_16850</name>
</gene>
<feature type="signal peptide" evidence="1">
    <location>
        <begin position="1"/>
        <end position="29"/>
    </location>
</feature>
<dbReference type="OrthoDB" id="5348860at2"/>
<dbReference type="InterPro" id="IPR038670">
    <property type="entry name" value="HslJ-like_sf"/>
</dbReference>
<name>A0A5B8VNK8_9BACT</name>
<keyword evidence="1" id="KW-0732">Signal</keyword>
<dbReference type="PROSITE" id="PS51257">
    <property type="entry name" value="PROKAR_LIPOPROTEIN"/>
    <property type="match status" value="1"/>
</dbReference>
<dbReference type="RefSeq" id="WP_146784816.1">
    <property type="nucleotide sequence ID" value="NZ_CP042434.1"/>
</dbReference>
<proteinExistence type="predicted"/>
<evidence type="ECO:0000313" key="4">
    <source>
        <dbReference type="Proteomes" id="UP000321291"/>
    </source>
</evidence>
<sequence length="149" mass="16376">MKITKITTATGCIVLSICLLFLTAGCGTAKNAALKKKALMHNWVLQGKEGKDQMGCNIKKPLNITFTEKGVNGYSGCNNYFGPFKTGKNHHIKLGPLASTMMACVGEDCGKIEVGYIRNLVLVNKYKITAGFLYLYQDNKLLMTFRKAD</sequence>
<dbReference type="InterPro" id="IPR005184">
    <property type="entry name" value="DUF306_Meta_HslJ"/>
</dbReference>
<feature type="domain" description="DUF306" evidence="2">
    <location>
        <begin position="41"/>
        <end position="145"/>
    </location>
</feature>
<dbReference type="EMBL" id="CP042434">
    <property type="protein sequence ID" value="QEC73100.1"/>
    <property type="molecule type" value="Genomic_DNA"/>
</dbReference>
<dbReference type="Proteomes" id="UP000321291">
    <property type="component" value="Chromosome"/>
</dbReference>
<evidence type="ECO:0000256" key="1">
    <source>
        <dbReference type="SAM" id="SignalP"/>
    </source>
</evidence>